<accession>A0A2G5ELI2</accession>
<dbReference type="GO" id="GO:0005096">
    <property type="term" value="F:GTPase activator activity"/>
    <property type="evidence" value="ECO:0007669"/>
    <property type="project" value="TreeGrafter"/>
</dbReference>
<organism evidence="6 7">
    <name type="scientific">Aquilegia coerulea</name>
    <name type="common">Rocky mountain columbine</name>
    <dbReference type="NCBI Taxonomy" id="218851"/>
    <lineage>
        <taxon>Eukaryota</taxon>
        <taxon>Viridiplantae</taxon>
        <taxon>Streptophyta</taxon>
        <taxon>Embryophyta</taxon>
        <taxon>Tracheophyta</taxon>
        <taxon>Spermatophyta</taxon>
        <taxon>Magnoliopsida</taxon>
        <taxon>Ranunculales</taxon>
        <taxon>Ranunculaceae</taxon>
        <taxon>Thalictroideae</taxon>
        <taxon>Aquilegia</taxon>
    </lineage>
</organism>
<keyword evidence="7" id="KW-1185">Reference proteome</keyword>
<dbReference type="PANTHER" id="PTHR23138">
    <property type="entry name" value="RAN BINDING PROTEIN"/>
    <property type="match status" value="1"/>
</dbReference>
<keyword evidence="3" id="KW-0811">Translocation</keyword>
<proteinExistence type="predicted"/>
<dbReference type="Gene3D" id="2.30.29.30">
    <property type="entry name" value="Pleckstrin-homology domain (PH domain)/Phosphotyrosine-binding domain (PTB)"/>
    <property type="match status" value="1"/>
</dbReference>
<dbReference type="OrthoDB" id="2357150at2759"/>
<protein>
    <recommendedName>
        <fullName evidence="5">RanBD1 domain-containing protein</fullName>
    </recommendedName>
</protein>
<evidence type="ECO:0000256" key="3">
    <source>
        <dbReference type="ARBA" id="ARBA00023010"/>
    </source>
</evidence>
<dbReference type="Proteomes" id="UP000230069">
    <property type="component" value="Unassembled WGS sequence"/>
</dbReference>
<dbReference type="GO" id="GO:0005643">
    <property type="term" value="C:nuclear pore"/>
    <property type="evidence" value="ECO:0007669"/>
    <property type="project" value="UniProtKB-SubCell"/>
</dbReference>
<comment type="subcellular location">
    <subcellularLocation>
        <location evidence="1">Nucleus</location>
        <location evidence="1">Nuclear pore complex</location>
    </subcellularLocation>
</comment>
<evidence type="ECO:0000313" key="7">
    <source>
        <dbReference type="Proteomes" id="UP000230069"/>
    </source>
</evidence>
<dbReference type="STRING" id="218851.A0A2G5ELI2"/>
<dbReference type="PANTHER" id="PTHR23138:SF178">
    <property type="entry name" value="RAN-BINDING PROTEIN 1 HOMOLOG C-LIKE"/>
    <property type="match status" value="1"/>
</dbReference>
<keyword evidence="4" id="KW-0539">Nucleus</keyword>
<dbReference type="InParanoid" id="A0A2G5ELI2"/>
<evidence type="ECO:0000313" key="6">
    <source>
        <dbReference type="EMBL" id="PIA56625.1"/>
    </source>
</evidence>
<dbReference type="PROSITE" id="PS50196">
    <property type="entry name" value="RANBD1"/>
    <property type="match status" value="1"/>
</dbReference>
<evidence type="ECO:0000259" key="5">
    <source>
        <dbReference type="PROSITE" id="PS50196"/>
    </source>
</evidence>
<reference evidence="6 7" key="1">
    <citation type="submission" date="2017-09" db="EMBL/GenBank/DDBJ databases">
        <title>WGS assembly of Aquilegia coerulea Goldsmith.</title>
        <authorList>
            <person name="Hodges S."/>
            <person name="Kramer E."/>
            <person name="Nordborg M."/>
            <person name="Tomkins J."/>
            <person name="Borevitz J."/>
            <person name="Derieg N."/>
            <person name="Yan J."/>
            <person name="Mihaltcheva S."/>
            <person name="Hayes R.D."/>
            <person name="Rokhsar D."/>
        </authorList>
    </citation>
    <scope>NUCLEOTIDE SEQUENCE [LARGE SCALE GENOMIC DNA]</scope>
    <source>
        <strain evidence="7">cv. Goldsmith</strain>
    </source>
</reference>
<dbReference type="AlphaFoldDB" id="A0A2G5ELI2"/>
<dbReference type="GO" id="GO:0005737">
    <property type="term" value="C:cytoplasm"/>
    <property type="evidence" value="ECO:0007669"/>
    <property type="project" value="TreeGrafter"/>
</dbReference>
<dbReference type="Pfam" id="PF00638">
    <property type="entry name" value="Ran_BP1"/>
    <property type="match status" value="1"/>
</dbReference>
<dbReference type="InterPro" id="IPR000156">
    <property type="entry name" value="Ran_bind_dom"/>
</dbReference>
<keyword evidence="2" id="KW-0813">Transport</keyword>
<dbReference type="GO" id="GO:0015031">
    <property type="term" value="P:protein transport"/>
    <property type="evidence" value="ECO:0007669"/>
    <property type="project" value="UniProtKB-KW"/>
</dbReference>
<dbReference type="EMBL" id="KZ305024">
    <property type="protein sequence ID" value="PIA56625.1"/>
    <property type="molecule type" value="Genomic_DNA"/>
</dbReference>
<keyword evidence="4" id="KW-0653">Protein transport</keyword>
<keyword evidence="2" id="KW-0509">mRNA transport</keyword>
<sequence length="124" mass="14043">MAGPGNNPEDNKKEQLMKIPIVKLEEVAVTTGEEGEDVLLDLKAEFYRFYKEGNQWKERGVGTVKLLKAQRKWKNSSFLPMTSVQEHAGNEKSCVWHATDFSKGGLFCIQFISIENCKVFKESG</sequence>
<name>A0A2G5ELI2_AQUCA</name>
<gene>
    <name evidence="6" type="ORF">AQUCO_00700761v1</name>
</gene>
<dbReference type="SMART" id="SM00160">
    <property type="entry name" value="RanBD"/>
    <property type="match status" value="1"/>
</dbReference>
<evidence type="ECO:0000256" key="4">
    <source>
        <dbReference type="ARBA" id="ARBA00023132"/>
    </source>
</evidence>
<evidence type="ECO:0000256" key="2">
    <source>
        <dbReference type="ARBA" id="ARBA00022816"/>
    </source>
</evidence>
<dbReference type="SUPFAM" id="SSF50729">
    <property type="entry name" value="PH domain-like"/>
    <property type="match status" value="1"/>
</dbReference>
<evidence type="ECO:0000256" key="1">
    <source>
        <dbReference type="ARBA" id="ARBA00004567"/>
    </source>
</evidence>
<dbReference type="InterPro" id="IPR045255">
    <property type="entry name" value="RanBP1-like"/>
</dbReference>
<dbReference type="GO" id="GO:0051028">
    <property type="term" value="P:mRNA transport"/>
    <property type="evidence" value="ECO:0007669"/>
    <property type="project" value="UniProtKB-KW"/>
</dbReference>
<dbReference type="InterPro" id="IPR011993">
    <property type="entry name" value="PH-like_dom_sf"/>
</dbReference>
<keyword evidence="4" id="KW-0906">Nuclear pore complex</keyword>
<feature type="domain" description="RanBD1" evidence="5">
    <location>
        <begin position="20"/>
        <end position="81"/>
    </location>
</feature>